<protein>
    <submittedName>
        <fullName evidence="1">Uncharacterized protein</fullName>
    </submittedName>
</protein>
<keyword evidence="2" id="KW-1185">Reference proteome</keyword>
<comment type="caution">
    <text evidence="1">The sequence shown here is derived from an EMBL/GenBank/DDBJ whole genome shotgun (WGS) entry which is preliminary data.</text>
</comment>
<dbReference type="AlphaFoldDB" id="A0A6I4V0S0"/>
<evidence type="ECO:0000313" key="1">
    <source>
        <dbReference type="EMBL" id="MXP47523.1"/>
    </source>
</evidence>
<sequence>MAGQVTAFNRFAFDNALNHAALALDCLGHAAFARLVFHIDRLRLDRLGRALGRLVGRAVRYRWFGDVHRTTC</sequence>
<dbReference type="EMBL" id="WTYP01000002">
    <property type="protein sequence ID" value="MXP47523.1"/>
    <property type="molecule type" value="Genomic_DNA"/>
</dbReference>
<evidence type="ECO:0000313" key="2">
    <source>
        <dbReference type="Proteomes" id="UP000471435"/>
    </source>
</evidence>
<dbReference type="Proteomes" id="UP000471435">
    <property type="component" value="Unassembled WGS sequence"/>
</dbReference>
<gene>
    <name evidence="1" type="ORF">GRI43_09045</name>
</gene>
<proteinExistence type="predicted"/>
<accession>A0A6I4V0S0</accession>
<name>A0A6I4V0S0_9SPHN</name>
<reference evidence="1 2" key="1">
    <citation type="submission" date="2019-12" db="EMBL/GenBank/DDBJ databases">
        <title>Genomic-based taxomic classification of the family Erythrobacteraceae.</title>
        <authorList>
            <person name="Xu L."/>
        </authorList>
    </citation>
    <scope>NUCLEOTIDE SEQUENCE [LARGE SCALE GENOMIC DNA]</scope>
    <source>
        <strain evidence="1 2">SW-109</strain>
    </source>
</reference>
<organism evidence="1 2">
    <name type="scientific">Pontixanthobacter luteolus</name>
    <dbReference type="NCBI Taxonomy" id="295089"/>
    <lineage>
        <taxon>Bacteria</taxon>
        <taxon>Pseudomonadati</taxon>
        <taxon>Pseudomonadota</taxon>
        <taxon>Alphaproteobacteria</taxon>
        <taxon>Sphingomonadales</taxon>
        <taxon>Erythrobacteraceae</taxon>
        <taxon>Pontixanthobacter</taxon>
    </lineage>
</organism>
<dbReference type="RefSeq" id="WP_160730812.1">
    <property type="nucleotide sequence ID" value="NZ_WTYP01000002.1"/>
</dbReference>